<dbReference type="Proteomes" id="UP001155901">
    <property type="component" value="Unassembled WGS sequence"/>
</dbReference>
<evidence type="ECO:0000313" key="3">
    <source>
        <dbReference type="Proteomes" id="UP001155901"/>
    </source>
</evidence>
<evidence type="ECO:0000313" key="1">
    <source>
        <dbReference type="EMBL" id="MBV6321903.1"/>
    </source>
</evidence>
<reference evidence="1" key="1">
    <citation type="submission" date="2021-07" db="EMBL/GenBank/DDBJ databases">
        <title>Characterization of violacein-producing bacteria and related species.</title>
        <authorList>
            <person name="Wilson H.S."/>
            <person name="De Leon M.E."/>
        </authorList>
    </citation>
    <scope>NUCLEOTIDE SEQUENCE</scope>
    <source>
        <strain evidence="1">HSC-15S17</strain>
    </source>
</reference>
<evidence type="ECO:0000313" key="2">
    <source>
        <dbReference type="EMBL" id="MCP2007103.1"/>
    </source>
</evidence>
<keyword evidence="4" id="KW-1185">Reference proteome</keyword>
<dbReference type="AlphaFoldDB" id="A0AA41H587"/>
<proteinExistence type="predicted"/>
<gene>
    <name evidence="1" type="ORF">KVP70_13215</name>
    <name evidence="2" type="ORF">L1274_000791</name>
</gene>
<dbReference type="EMBL" id="JAHTGR010000006">
    <property type="protein sequence ID" value="MBV6321903.1"/>
    <property type="molecule type" value="Genomic_DNA"/>
</dbReference>
<protein>
    <submittedName>
        <fullName evidence="1">Uncharacterized protein</fullName>
    </submittedName>
</protein>
<evidence type="ECO:0000313" key="4">
    <source>
        <dbReference type="Proteomes" id="UP001162889"/>
    </source>
</evidence>
<accession>A0AA41H587</accession>
<comment type="caution">
    <text evidence="1">The sequence shown here is derived from an EMBL/GenBank/DDBJ whole genome shotgun (WGS) entry which is preliminary data.</text>
</comment>
<sequence length="146" mass="16830">MSASPNMHREAFNLLCEDLIYQGMSRAVWSSLVFPDCVVKVEDRRGYFQNVVEWETWQRVKDTPMARWFAPCRWISPNGAILVMERTRAAGDAQYPEKMPAFLCDFKRRNYGMLGADLVCHDYGTNMLFENGMTKRMVGANWSDGA</sequence>
<dbReference type="RefSeq" id="WP_217942692.1">
    <property type="nucleotide sequence ID" value="NZ_JAHTGR010000006.1"/>
</dbReference>
<dbReference type="EMBL" id="JALJZU010000001">
    <property type="protein sequence ID" value="MCP2007103.1"/>
    <property type="molecule type" value="Genomic_DNA"/>
</dbReference>
<organism evidence="1 3">
    <name type="scientific">Duganella violaceipulchra</name>
    <dbReference type="NCBI Taxonomy" id="2849652"/>
    <lineage>
        <taxon>Bacteria</taxon>
        <taxon>Pseudomonadati</taxon>
        <taxon>Pseudomonadota</taxon>
        <taxon>Betaproteobacteria</taxon>
        <taxon>Burkholderiales</taxon>
        <taxon>Oxalobacteraceae</taxon>
        <taxon>Telluria group</taxon>
        <taxon>Duganella</taxon>
    </lineage>
</organism>
<reference evidence="2" key="2">
    <citation type="submission" date="2022-03" db="EMBL/GenBank/DDBJ databases">
        <title>Genome Encyclopedia of Bacteria and Archaea VI: Functional Genomics of Type Strains.</title>
        <authorList>
            <person name="Whitman W."/>
        </authorList>
    </citation>
    <scope>NUCLEOTIDE SEQUENCE</scope>
    <source>
        <strain evidence="2">HSC-15S17</strain>
    </source>
</reference>
<dbReference type="Proteomes" id="UP001162889">
    <property type="component" value="Unassembled WGS sequence"/>
</dbReference>
<name>A0AA41H587_9BURK</name>